<accession>A0A437M759</accession>
<evidence type="ECO:0000313" key="4">
    <source>
        <dbReference type="Proteomes" id="UP000282971"/>
    </source>
</evidence>
<dbReference type="SUPFAM" id="SSF56281">
    <property type="entry name" value="Metallo-hydrolase/oxidoreductase"/>
    <property type="match status" value="1"/>
</dbReference>
<proteinExistence type="predicted"/>
<keyword evidence="3" id="KW-0378">Hydrolase</keyword>
<dbReference type="InterPro" id="IPR001279">
    <property type="entry name" value="Metallo-B-lactamas"/>
</dbReference>
<dbReference type="PANTHER" id="PTHR30619:SF1">
    <property type="entry name" value="RECOMBINATION PROTEIN 2"/>
    <property type="match status" value="1"/>
</dbReference>
<sequence>MELNRRELMLGSLVGLGLQTVKPDRASATTAYTLPAWTPGMLDIHHIDTGVGNATFIMGPDGTTILIDCGATRGGPPASTPLRPNDTRRAGEWVARYALRHARAAKRTTLDYMIATHVHPDHVGSPKDGDPKAPEGYVLSGLSEVDALMPADLVIDRGFPDYDPLPLIDAPFAANHFAWLTARLQNGRKVQHVAVGSKEQLVSRTPGAFTVRFTGGNGRVWSGGNGQSRDLLPPRQSWTPEGTPEENHMSIALVLEYGPFRYFTGGDLVADTHDGAIPWLDVETPIARATGQVDVAAANHHGYFDACWPEFARTLAADTYVIQAWHATHPAMASLQRMADAWRGRPTKDVFITRLDPASRAVNERFVPKVKSTEGHVVVRVSPDGHYRTFVTDSRDETDQLRFTGDIKASKRLQTHAPFPSIGR</sequence>
<dbReference type="PANTHER" id="PTHR30619">
    <property type="entry name" value="DNA INTERNALIZATION/COMPETENCE PROTEIN COMEC/REC2"/>
    <property type="match status" value="1"/>
</dbReference>
<dbReference type="Gene3D" id="3.60.15.10">
    <property type="entry name" value="Ribonuclease Z/Hydroxyacylglutathione hydrolase-like"/>
    <property type="match status" value="1"/>
</dbReference>
<organism evidence="3 4">
    <name type="scientific">Sphingomonas crocodyli</name>
    <dbReference type="NCBI Taxonomy" id="1979270"/>
    <lineage>
        <taxon>Bacteria</taxon>
        <taxon>Pseudomonadati</taxon>
        <taxon>Pseudomonadota</taxon>
        <taxon>Alphaproteobacteria</taxon>
        <taxon>Sphingomonadales</taxon>
        <taxon>Sphingomonadaceae</taxon>
        <taxon>Sphingomonas</taxon>
    </lineage>
</organism>
<dbReference type="EMBL" id="SACN01000001">
    <property type="protein sequence ID" value="RVT93560.1"/>
    <property type="molecule type" value="Genomic_DNA"/>
</dbReference>
<dbReference type="InterPro" id="IPR052159">
    <property type="entry name" value="Competence_DNA_uptake"/>
</dbReference>
<dbReference type="InterPro" id="IPR036866">
    <property type="entry name" value="RibonucZ/Hydroxyglut_hydro"/>
</dbReference>
<dbReference type="Pfam" id="PF00753">
    <property type="entry name" value="Lactamase_B"/>
    <property type="match status" value="1"/>
</dbReference>
<dbReference type="OrthoDB" id="9761531at2"/>
<evidence type="ECO:0000313" key="3">
    <source>
        <dbReference type="EMBL" id="RVT93560.1"/>
    </source>
</evidence>
<feature type="domain" description="Metallo-beta-lactamase" evidence="2">
    <location>
        <begin position="49"/>
        <end position="124"/>
    </location>
</feature>
<keyword evidence="4" id="KW-1185">Reference proteome</keyword>
<comment type="caution">
    <text evidence="3">The sequence shown here is derived from an EMBL/GenBank/DDBJ whole genome shotgun (WGS) entry which is preliminary data.</text>
</comment>
<name>A0A437M759_9SPHN</name>
<reference evidence="3 4" key="1">
    <citation type="submission" date="2019-01" db="EMBL/GenBank/DDBJ databases">
        <authorList>
            <person name="Chen W.-M."/>
        </authorList>
    </citation>
    <scope>NUCLEOTIDE SEQUENCE [LARGE SCALE GENOMIC DNA]</scope>
    <source>
        <strain evidence="3 4">CCP-7</strain>
    </source>
</reference>
<protein>
    <submittedName>
        <fullName evidence="3">MBL fold metallo-hydrolase</fullName>
    </submittedName>
</protein>
<evidence type="ECO:0000256" key="1">
    <source>
        <dbReference type="SAM" id="MobiDB-lite"/>
    </source>
</evidence>
<dbReference type="AlphaFoldDB" id="A0A437M759"/>
<dbReference type="RefSeq" id="WP_127742300.1">
    <property type="nucleotide sequence ID" value="NZ_SACN01000001.1"/>
</dbReference>
<dbReference type="Proteomes" id="UP000282971">
    <property type="component" value="Unassembled WGS sequence"/>
</dbReference>
<feature type="region of interest" description="Disordered" evidence="1">
    <location>
        <begin position="223"/>
        <end position="245"/>
    </location>
</feature>
<evidence type="ECO:0000259" key="2">
    <source>
        <dbReference type="Pfam" id="PF00753"/>
    </source>
</evidence>
<gene>
    <name evidence="3" type="ORF">EOD43_06745</name>
</gene>
<dbReference type="GO" id="GO:0016787">
    <property type="term" value="F:hydrolase activity"/>
    <property type="evidence" value="ECO:0007669"/>
    <property type="project" value="UniProtKB-KW"/>
</dbReference>